<organism evidence="2 3">
    <name type="scientific">Oedothorax gibbosus</name>
    <dbReference type="NCBI Taxonomy" id="931172"/>
    <lineage>
        <taxon>Eukaryota</taxon>
        <taxon>Metazoa</taxon>
        <taxon>Ecdysozoa</taxon>
        <taxon>Arthropoda</taxon>
        <taxon>Chelicerata</taxon>
        <taxon>Arachnida</taxon>
        <taxon>Araneae</taxon>
        <taxon>Araneomorphae</taxon>
        <taxon>Entelegynae</taxon>
        <taxon>Araneoidea</taxon>
        <taxon>Linyphiidae</taxon>
        <taxon>Erigoninae</taxon>
        <taxon>Oedothorax</taxon>
    </lineage>
</organism>
<feature type="chain" id="PRO_5043753469" evidence="1">
    <location>
        <begin position="20"/>
        <end position="90"/>
    </location>
</feature>
<feature type="signal peptide" evidence="1">
    <location>
        <begin position="1"/>
        <end position="19"/>
    </location>
</feature>
<dbReference type="EMBL" id="JAFNEN010001284">
    <property type="protein sequence ID" value="KAG8174222.1"/>
    <property type="molecule type" value="Genomic_DNA"/>
</dbReference>
<comment type="caution">
    <text evidence="2">The sequence shown here is derived from an EMBL/GenBank/DDBJ whole genome shotgun (WGS) entry which is preliminary data.</text>
</comment>
<dbReference type="AlphaFoldDB" id="A0AAV6TQC5"/>
<dbReference type="Proteomes" id="UP000827092">
    <property type="component" value="Unassembled WGS sequence"/>
</dbReference>
<proteinExistence type="predicted"/>
<gene>
    <name evidence="2" type="ORF">JTE90_016546</name>
</gene>
<evidence type="ECO:0000313" key="2">
    <source>
        <dbReference type="EMBL" id="KAG8174222.1"/>
    </source>
</evidence>
<accession>A0AAV6TQC5</accession>
<keyword evidence="1" id="KW-0732">Signal</keyword>
<name>A0AAV6TQC5_9ARAC</name>
<reference evidence="2 3" key="1">
    <citation type="journal article" date="2022" name="Nat. Ecol. Evol.">
        <title>A masculinizing supergene underlies an exaggerated male reproductive morph in a spider.</title>
        <authorList>
            <person name="Hendrickx F."/>
            <person name="De Corte Z."/>
            <person name="Sonet G."/>
            <person name="Van Belleghem S.M."/>
            <person name="Kostlbacher S."/>
            <person name="Vangestel C."/>
        </authorList>
    </citation>
    <scope>NUCLEOTIDE SEQUENCE [LARGE SCALE GENOMIC DNA]</scope>
    <source>
        <strain evidence="2">W744_W776</strain>
    </source>
</reference>
<keyword evidence="3" id="KW-1185">Reference proteome</keyword>
<evidence type="ECO:0000256" key="1">
    <source>
        <dbReference type="SAM" id="SignalP"/>
    </source>
</evidence>
<feature type="non-terminal residue" evidence="2">
    <location>
        <position position="90"/>
    </location>
</feature>
<sequence>MAIKELFILLAYTITCTMPRNNQPDEAGECTRNCWCRQDELTCNTPDTLVSIPILSSEAELLIVKKITIQSSGLQLISPKAFAFTRKLKE</sequence>
<protein>
    <submittedName>
        <fullName evidence="2">Uncharacterized protein</fullName>
    </submittedName>
</protein>
<evidence type="ECO:0000313" key="3">
    <source>
        <dbReference type="Proteomes" id="UP000827092"/>
    </source>
</evidence>